<dbReference type="Proteomes" id="UP001162483">
    <property type="component" value="Unassembled WGS sequence"/>
</dbReference>
<evidence type="ECO:0000256" key="1">
    <source>
        <dbReference type="ARBA" id="ARBA00022679"/>
    </source>
</evidence>
<comment type="caution">
    <text evidence="2">The sequence shown here is derived from an EMBL/GenBank/DDBJ whole genome shotgun (WGS) entry which is preliminary data.</text>
</comment>
<proteinExistence type="predicted"/>
<organism evidence="2 3">
    <name type="scientific">Staurois parvus</name>
    <dbReference type="NCBI Taxonomy" id="386267"/>
    <lineage>
        <taxon>Eukaryota</taxon>
        <taxon>Metazoa</taxon>
        <taxon>Chordata</taxon>
        <taxon>Craniata</taxon>
        <taxon>Vertebrata</taxon>
        <taxon>Euteleostomi</taxon>
        <taxon>Amphibia</taxon>
        <taxon>Batrachia</taxon>
        <taxon>Anura</taxon>
        <taxon>Neobatrachia</taxon>
        <taxon>Ranoidea</taxon>
        <taxon>Ranidae</taxon>
        <taxon>Staurois</taxon>
    </lineage>
</organism>
<evidence type="ECO:0000313" key="2">
    <source>
        <dbReference type="EMBL" id="CAI9586832.1"/>
    </source>
</evidence>
<keyword evidence="3" id="KW-1185">Reference proteome</keyword>
<dbReference type="InterPro" id="IPR027417">
    <property type="entry name" value="P-loop_NTPase"/>
</dbReference>
<dbReference type="Gene3D" id="3.40.50.300">
    <property type="entry name" value="P-loop containing nucleotide triphosphate hydrolases"/>
    <property type="match status" value="1"/>
</dbReference>
<protein>
    <submittedName>
        <fullName evidence="2">Uncharacterized protein</fullName>
    </submittedName>
</protein>
<dbReference type="PANTHER" id="PTHR10605">
    <property type="entry name" value="HEPARAN SULFATE SULFOTRANSFERASE"/>
    <property type="match status" value="1"/>
</dbReference>
<gene>
    <name evidence="2" type="ORF">SPARVUS_LOCUS10452800</name>
</gene>
<reference evidence="2" key="1">
    <citation type="submission" date="2023-05" db="EMBL/GenBank/DDBJ databases">
        <authorList>
            <person name="Stuckert A."/>
        </authorList>
    </citation>
    <scope>NUCLEOTIDE SEQUENCE</scope>
</reference>
<evidence type="ECO:0000313" key="3">
    <source>
        <dbReference type="Proteomes" id="UP001162483"/>
    </source>
</evidence>
<dbReference type="PANTHER" id="PTHR10605:SF45">
    <property type="entry name" value="BIFUNCTIONAL HEPARAN SULFATE N-DEACETYLASE_N-SULFOTRANSFERASE 4"/>
    <property type="match status" value="1"/>
</dbReference>
<keyword evidence="1" id="KW-0808">Transferase</keyword>
<dbReference type="SUPFAM" id="SSF52540">
    <property type="entry name" value="P-loop containing nucleoside triphosphate hydrolases"/>
    <property type="match status" value="1"/>
</dbReference>
<dbReference type="InterPro" id="IPR037359">
    <property type="entry name" value="NST/OST"/>
</dbReference>
<name>A0ABN9ERT2_9NEOB</name>
<dbReference type="EMBL" id="CATNWA010015789">
    <property type="protein sequence ID" value="CAI9586832.1"/>
    <property type="molecule type" value="Genomic_DNA"/>
</dbReference>
<sequence length="105" mass="12240">MDDVQTFLGVSPHYNYSETLTFSPEKGFWCQLLEGGKTKCLGKNKGRKYPTMHIESRFFLSSYYRDHNIELSKLLHRLGLPLPSWLRQELQKCINLIQTSTCGLR</sequence>
<accession>A0ABN9ERT2</accession>